<keyword evidence="1" id="KW-0472">Membrane</keyword>
<evidence type="ECO:0000313" key="2">
    <source>
        <dbReference type="EMBL" id="KIH77060.1"/>
    </source>
</evidence>
<feature type="transmembrane region" description="Helical" evidence="1">
    <location>
        <begin position="34"/>
        <end position="53"/>
    </location>
</feature>
<accession>A0A0C2HQ95</accession>
<comment type="caution">
    <text evidence="2">The sequence shown here is derived from an EMBL/GenBank/DDBJ whole genome shotgun (WGS) entry which is preliminary data.</text>
</comment>
<name>A0A0C2HQ95_9BACT</name>
<dbReference type="Proteomes" id="UP000035068">
    <property type="component" value="Unassembled WGS sequence"/>
</dbReference>
<sequence length="73" mass="8187">MKNLFTRPRLAIFFAVIGMLLMGVDLLITRDVFAHVGELMVLSLLCLVTALVIDREPQRTNRLPSESGNESEN</sequence>
<gene>
    <name evidence="2" type="ORF">GFER_08450</name>
</gene>
<keyword evidence="1" id="KW-1133">Transmembrane helix</keyword>
<dbReference type="AlphaFoldDB" id="A0A0C2HQ95"/>
<protein>
    <submittedName>
        <fullName evidence="2">Uncharacterized protein</fullName>
    </submittedName>
</protein>
<organism evidence="2 3">
    <name type="scientific">Geoalkalibacter ferrihydriticus DSM 17813</name>
    <dbReference type="NCBI Taxonomy" id="1121915"/>
    <lineage>
        <taxon>Bacteria</taxon>
        <taxon>Pseudomonadati</taxon>
        <taxon>Thermodesulfobacteriota</taxon>
        <taxon>Desulfuromonadia</taxon>
        <taxon>Desulfuromonadales</taxon>
        <taxon>Geoalkalibacteraceae</taxon>
        <taxon>Geoalkalibacter</taxon>
    </lineage>
</organism>
<evidence type="ECO:0000256" key="1">
    <source>
        <dbReference type="SAM" id="Phobius"/>
    </source>
</evidence>
<evidence type="ECO:0000313" key="3">
    <source>
        <dbReference type="Proteomes" id="UP000035068"/>
    </source>
</evidence>
<reference evidence="2 3" key="1">
    <citation type="submission" date="2014-12" db="EMBL/GenBank/DDBJ databases">
        <title>Genomes of Geoalkalibacter ferrihydriticus and Geoalkalibacter subterraneus, two haloalkaliphilic metal-reducing members of the Geobacteraceae.</title>
        <authorList>
            <person name="Badalamenti J.P."/>
            <person name="Torres C.I."/>
            <person name="Krajmalnik-Brown R."/>
            <person name="Bond D.R."/>
        </authorList>
    </citation>
    <scope>NUCLEOTIDE SEQUENCE [LARGE SCALE GENOMIC DNA]</scope>
    <source>
        <strain evidence="2 3">DSM 17813</strain>
    </source>
</reference>
<keyword evidence="3" id="KW-1185">Reference proteome</keyword>
<dbReference type="RefSeq" id="WP_040098325.1">
    <property type="nucleotide sequence ID" value="NZ_JWJD01000002.1"/>
</dbReference>
<proteinExistence type="predicted"/>
<keyword evidence="1" id="KW-0812">Transmembrane</keyword>
<feature type="transmembrane region" description="Helical" evidence="1">
    <location>
        <begin position="12"/>
        <end position="28"/>
    </location>
</feature>
<dbReference type="EMBL" id="JWJD01000002">
    <property type="protein sequence ID" value="KIH77060.1"/>
    <property type="molecule type" value="Genomic_DNA"/>
</dbReference>